<reference evidence="2" key="1">
    <citation type="submission" date="2020-11" db="EMBL/GenBank/DDBJ databases">
        <authorList>
            <person name="Tran Van P."/>
        </authorList>
    </citation>
    <scope>NUCLEOTIDE SEQUENCE</scope>
</reference>
<dbReference type="InterPro" id="IPR036282">
    <property type="entry name" value="Glutathione-S-Trfase_C_sf"/>
</dbReference>
<dbReference type="PROSITE" id="PS50404">
    <property type="entry name" value="GST_NTER"/>
    <property type="match status" value="1"/>
</dbReference>
<proteinExistence type="predicted"/>
<dbReference type="InterPro" id="IPR010987">
    <property type="entry name" value="Glutathione-S-Trfase_C-like"/>
</dbReference>
<evidence type="ECO:0000313" key="2">
    <source>
        <dbReference type="EMBL" id="CAD7228601.1"/>
    </source>
</evidence>
<dbReference type="InterPro" id="IPR004045">
    <property type="entry name" value="Glutathione_S-Trfase_N"/>
</dbReference>
<dbReference type="CDD" id="cd03192">
    <property type="entry name" value="GST_C_Sigma_like"/>
    <property type="match status" value="1"/>
</dbReference>
<feature type="region of interest" description="Disordered" evidence="1">
    <location>
        <begin position="35"/>
        <end position="54"/>
    </location>
</feature>
<dbReference type="SUPFAM" id="SSF52833">
    <property type="entry name" value="Thioredoxin-like"/>
    <property type="match status" value="1"/>
</dbReference>
<accession>A0A7R8ZR78</accession>
<dbReference type="PANTHER" id="PTHR11571">
    <property type="entry name" value="GLUTATHIONE S-TRANSFERASE"/>
    <property type="match status" value="1"/>
</dbReference>
<organism evidence="2">
    <name type="scientific">Cyprideis torosa</name>
    <dbReference type="NCBI Taxonomy" id="163714"/>
    <lineage>
        <taxon>Eukaryota</taxon>
        <taxon>Metazoa</taxon>
        <taxon>Ecdysozoa</taxon>
        <taxon>Arthropoda</taxon>
        <taxon>Crustacea</taxon>
        <taxon>Oligostraca</taxon>
        <taxon>Ostracoda</taxon>
        <taxon>Podocopa</taxon>
        <taxon>Podocopida</taxon>
        <taxon>Cytherocopina</taxon>
        <taxon>Cytheroidea</taxon>
        <taxon>Cytherideidae</taxon>
        <taxon>Cyprideis</taxon>
    </lineage>
</organism>
<dbReference type="InterPro" id="IPR036249">
    <property type="entry name" value="Thioredoxin-like_sf"/>
</dbReference>
<dbReference type="OrthoDB" id="4951845at2759"/>
<dbReference type="PROSITE" id="PS50405">
    <property type="entry name" value="GST_CTER"/>
    <property type="match status" value="1"/>
</dbReference>
<feature type="region of interest" description="Disordered" evidence="1">
    <location>
        <begin position="236"/>
        <end position="264"/>
    </location>
</feature>
<dbReference type="Gene3D" id="3.40.30.10">
    <property type="entry name" value="Glutaredoxin"/>
    <property type="match status" value="1"/>
</dbReference>
<dbReference type="SUPFAM" id="SSF47616">
    <property type="entry name" value="GST C-terminal domain-like"/>
    <property type="match status" value="1"/>
</dbReference>
<dbReference type="AlphaFoldDB" id="A0A7R8ZR78"/>
<feature type="compositionally biased region" description="Basic residues" evidence="1">
    <location>
        <begin position="242"/>
        <end position="251"/>
    </location>
</feature>
<dbReference type="InterPro" id="IPR050213">
    <property type="entry name" value="GST_superfamily"/>
</dbReference>
<evidence type="ECO:0000256" key="1">
    <source>
        <dbReference type="SAM" id="MobiDB-lite"/>
    </source>
</evidence>
<sequence>MQVAVDLERREWELPVAKRCGYLDRMQEKRVRSLPGLGRRRRENKGGVRFGGNSNETKMADNGVWTRFLILLMQLFTKGEAVLIRLTGEGTAQKKKEVTGAVRALHGTRRGGHTGAGPWRVGTGNRIDGGRHKILPPLSVEFQGRNLRKTAAFEENANGYSRNGDNTSATFLKKKLDSAEKPVPKRSKTIAASKVMSSVRRMLTETNRSGDILDLSLRNKPLPVHVGPVLSNVAGVRTTGSAKRKSSHHRAKSEPRKLRKPAAQQQSTLFKELFLRKYAQNYFETTRIVSGAEGVVGGVPSTLNFDAEKLLQELLKEGDEMMADKKDGAVTIYYWPLKFRGNFLKLILEEKGIPYHNAGYEDELKELVFQKSISDRPFPFFAPPFLRVGDYMISQMPAACQYLAKKYDLDAESLENSSHALMIVMNCNDLWDEITRKGGNYTMWSLPEWKQWKENRLKKWLEIFEALLLRNNPGSQENVGTDLFFFDNRITYADLAVFHVLDGLCFDLGLERFVKGMSTLLFRFYEQIGKRPNVAAFVKRQRQDKVDYCGGQIEQSIRDVIRKEDK</sequence>
<name>A0A7R8ZR78_9CRUS</name>
<dbReference type="InterPro" id="IPR054761">
    <property type="entry name" value="GST_C_proteobact"/>
</dbReference>
<protein>
    <submittedName>
        <fullName evidence="2">Uncharacterized protein</fullName>
    </submittedName>
</protein>
<dbReference type="GO" id="GO:0004364">
    <property type="term" value="F:glutathione transferase activity"/>
    <property type="evidence" value="ECO:0007669"/>
    <property type="project" value="UniProtKB-ARBA"/>
</dbReference>
<dbReference type="Pfam" id="PF22119">
    <property type="entry name" value="GST_C_8"/>
    <property type="match status" value="1"/>
</dbReference>
<gene>
    <name evidence="2" type="ORF">CTOB1V02_LOCUS6481</name>
</gene>
<dbReference type="EMBL" id="OB661610">
    <property type="protein sequence ID" value="CAD7228601.1"/>
    <property type="molecule type" value="Genomic_DNA"/>
</dbReference>
<dbReference type="Gene3D" id="1.20.1050.10">
    <property type="match status" value="1"/>
</dbReference>
<dbReference type="GO" id="GO:0006749">
    <property type="term" value="P:glutathione metabolic process"/>
    <property type="evidence" value="ECO:0007669"/>
    <property type="project" value="TreeGrafter"/>
</dbReference>
<dbReference type="PANTHER" id="PTHR11571:SF263">
    <property type="entry name" value="GLUTATHIONE S-TRANSFERASE"/>
    <property type="match status" value="1"/>
</dbReference>